<evidence type="ECO:0000313" key="3">
    <source>
        <dbReference type="EMBL" id="SEK79297.1"/>
    </source>
</evidence>
<dbReference type="RefSeq" id="WP_090544717.1">
    <property type="nucleotide sequence ID" value="NZ_FNSR01000001.1"/>
</dbReference>
<feature type="transmembrane region" description="Helical" evidence="2">
    <location>
        <begin position="339"/>
        <end position="362"/>
    </location>
</feature>
<feature type="transmembrane region" description="Helical" evidence="2">
    <location>
        <begin position="316"/>
        <end position="333"/>
    </location>
</feature>
<name>A0A1H7JZX7_9BURK</name>
<feature type="transmembrane region" description="Helical" evidence="2">
    <location>
        <begin position="226"/>
        <end position="245"/>
    </location>
</feature>
<feature type="transmembrane region" description="Helical" evidence="2">
    <location>
        <begin position="190"/>
        <end position="214"/>
    </location>
</feature>
<keyword evidence="2" id="KW-1133">Transmembrane helix</keyword>
<feature type="compositionally biased region" description="Basic and acidic residues" evidence="1">
    <location>
        <begin position="400"/>
        <end position="412"/>
    </location>
</feature>
<feature type="transmembrane region" description="Helical" evidence="2">
    <location>
        <begin position="281"/>
        <end position="304"/>
    </location>
</feature>
<evidence type="ECO:0000256" key="1">
    <source>
        <dbReference type="SAM" id="MobiDB-lite"/>
    </source>
</evidence>
<evidence type="ECO:0000256" key="2">
    <source>
        <dbReference type="SAM" id="Phobius"/>
    </source>
</evidence>
<proteinExistence type="predicted"/>
<keyword evidence="2" id="KW-0812">Transmembrane</keyword>
<protein>
    <submittedName>
        <fullName evidence="3">Uncharacterized protein</fullName>
    </submittedName>
</protein>
<keyword evidence="2" id="KW-0472">Membrane</keyword>
<gene>
    <name evidence="3" type="ORF">SAMN05192542_103489</name>
</gene>
<sequence length="419" mass="46030">MLSRPISHAGVRQLLLIVVYLLAAASSFSGYFTKWHLRDGMGYASLPKMLDGTADRPYVYRQLMPLLANGVERALPDGVRQRVNTLLLDDDPSHHPIARFYAGTPDSRDPRYALRYYLVYAMAFGALLLALFALRGVCRDLGADPVAAALAPLAFALILPLLMCEGGYFYDLSELLFMALAVRCALRGRFVALAILTALATFNKESFLFFVLMLYPFLRASLPVRATLGVQGLLVGVAAVVNLLVKARYADNPGGVVQFHLWENLAYLATPSSYWRVEYNYGIPVAGGFNALNLLLLFVLVRTAWPRLPGMMRQSLLIGVAVNVPLFLAFCYHDELRNFSLLYVGFVMILCATIAASIEAAYQAHAEKTRDARNASGAEMGGRRFVLASTRGDGVVNAGQRERVRNAKRRSESAAASSS</sequence>
<evidence type="ECO:0000313" key="4">
    <source>
        <dbReference type="Proteomes" id="UP000199120"/>
    </source>
</evidence>
<keyword evidence="4" id="KW-1185">Reference proteome</keyword>
<feature type="transmembrane region" description="Helical" evidence="2">
    <location>
        <begin position="146"/>
        <end position="170"/>
    </location>
</feature>
<dbReference type="AlphaFoldDB" id="A0A1H7JZX7"/>
<accession>A0A1H7JZX7</accession>
<reference evidence="4" key="1">
    <citation type="submission" date="2016-10" db="EMBL/GenBank/DDBJ databases">
        <authorList>
            <person name="Varghese N."/>
            <person name="Submissions S."/>
        </authorList>
    </citation>
    <scope>NUCLEOTIDE SEQUENCE [LARGE SCALE GENOMIC DNA]</scope>
    <source>
        <strain evidence="4">LMG 26416</strain>
    </source>
</reference>
<dbReference type="Proteomes" id="UP000199120">
    <property type="component" value="Unassembled WGS sequence"/>
</dbReference>
<dbReference type="OrthoDB" id="8744808at2"/>
<feature type="transmembrane region" description="Helical" evidence="2">
    <location>
        <begin position="114"/>
        <end position="134"/>
    </location>
</feature>
<dbReference type="EMBL" id="FOAJ01000003">
    <property type="protein sequence ID" value="SEK79297.1"/>
    <property type="molecule type" value="Genomic_DNA"/>
</dbReference>
<feature type="region of interest" description="Disordered" evidence="1">
    <location>
        <begin position="398"/>
        <end position="419"/>
    </location>
</feature>
<organism evidence="3 4">
    <name type="scientific">Paraburkholderia caballeronis</name>
    <dbReference type="NCBI Taxonomy" id="416943"/>
    <lineage>
        <taxon>Bacteria</taxon>
        <taxon>Pseudomonadati</taxon>
        <taxon>Pseudomonadota</taxon>
        <taxon>Betaproteobacteria</taxon>
        <taxon>Burkholderiales</taxon>
        <taxon>Burkholderiaceae</taxon>
        <taxon>Paraburkholderia</taxon>
    </lineage>
</organism>